<evidence type="ECO:0000256" key="1">
    <source>
        <dbReference type="ARBA" id="ARBA00022491"/>
    </source>
</evidence>
<protein>
    <submittedName>
        <fullName evidence="6">LacI family transcriptional regulator</fullName>
    </submittedName>
</protein>
<dbReference type="InterPro" id="IPR000843">
    <property type="entry name" value="HTH_LacI"/>
</dbReference>
<dbReference type="GO" id="GO:0000976">
    <property type="term" value="F:transcription cis-regulatory region binding"/>
    <property type="evidence" value="ECO:0007669"/>
    <property type="project" value="TreeGrafter"/>
</dbReference>
<accession>A0A540VCX2</accession>
<sequence length="358" mass="39375">MSHSVKRRPRQADVARLAGVSPTTVSLVLNNRVGGNVRIRPETRQRVLDAVARLGYVADPAARSLAGGQNRLLGVFTFEAIFPIQQRDFYYPFLVGIEREAGRLGYDLLLFTSSTGTDGKRRLYQRGNNRLRMADGAVLLGNEENKQELSRLLAEGYPFVFVGRREVPGGELSYVAADYTTATAQVLAHFFAHGHRRVAYLAHPIETESMADRRAGYRLAHREAGLEPDPNLLFQRPSAEITAAWLHTLRAQGITGMVTEMGEHVPALMAAIHAAGWSLPGDFSLAFLGDPHLNDDHDDLPRDCTTFTIPREEMGIQAVRLLTQMLSNPEGGGPRRLTLPCRFVPGSTVGPPPPLPNP</sequence>
<dbReference type="GO" id="GO:0003700">
    <property type="term" value="F:DNA-binding transcription factor activity"/>
    <property type="evidence" value="ECO:0007669"/>
    <property type="project" value="TreeGrafter"/>
</dbReference>
<dbReference type="OrthoDB" id="9790412at2"/>
<evidence type="ECO:0000313" key="6">
    <source>
        <dbReference type="EMBL" id="TQE94620.1"/>
    </source>
</evidence>
<dbReference type="Proteomes" id="UP000317371">
    <property type="component" value="Unassembled WGS sequence"/>
</dbReference>
<evidence type="ECO:0000259" key="5">
    <source>
        <dbReference type="PROSITE" id="PS50932"/>
    </source>
</evidence>
<dbReference type="Pfam" id="PF00356">
    <property type="entry name" value="LacI"/>
    <property type="match status" value="1"/>
</dbReference>
<dbReference type="SUPFAM" id="SSF53822">
    <property type="entry name" value="Periplasmic binding protein-like I"/>
    <property type="match status" value="1"/>
</dbReference>
<evidence type="ECO:0000256" key="3">
    <source>
        <dbReference type="ARBA" id="ARBA00023125"/>
    </source>
</evidence>
<gene>
    <name evidence="6" type="ORF">FKZ61_16190</name>
</gene>
<keyword evidence="7" id="KW-1185">Reference proteome</keyword>
<proteinExistence type="predicted"/>
<dbReference type="Pfam" id="PF13377">
    <property type="entry name" value="Peripla_BP_3"/>
    <property type="match status" value="1"/>
</dbReference>
<dbReference type="InParanoid" id="A0A540VCX2"/>
<feature type="domain" description="HTH lacI-type" evidence="5">
    <location>
        <begin position="9"/>
        <end position="67"/>
    </location>
</feature>
<dbReference type="EMBL" id="VIGC01000022">
    <property type="protein sequence ID" value="TQE94620.1"/>
    <property type="molecule type" value="Genomic_DNA"/>
</dbReference>
<keyword evidence="1" id="KW-0678">Repressor</keyword>
<dbReference type="InterPro" id="IPR046335">
    <property type="entry name" value="LacI/GalR-like_sensor"/>
</dbReference>
<dbReference type="InterPro" id="IPR028082">
    <property type="entry name" value="Peripla_BP_I"/>
</dbReference>
<dbReference type="CDD" id="cd06267">
    <property type="entry name" value="PBP1_LacI_sugar_binding-like"/>
    <property type="match status" value="1"/>
</dbReference>
<dbReference type="InterPro" id="IPR010982">
    <property type="entry name" value="Lambda_DNA-bd_dom_sf"/>
</dbReference>
<dbReference type="PROSITE" id="PS50932">
    <property type="entry name" value="HTH_LACI_2"/>
    <property type="match status" value="1"/>
</dbReference>
<comment type="caution">
    <text evidence="6">The sequence shown here is derived from an EMBL/GenBank/DDBJ whole genome shotgun (WGS) entry which is preliminary data.</text>
</comment>
<evidence type="ECO:0000256" key="4">
    <source>
        <dbReference type="ARBA" id="ARBA00023163"/>
    </source>
</evidence>
<organism evidence="6 7">
    <name type="scientific">Litorilinea aerophila</name>
    <dbReference type="NCBI Taxonomy" id="1204385"/>
    <lineage>
        <taxon>Bacteria</taxon>
        <taxon>Bacillati</taxon>
        <taxon>Chloroflexota</taxon>
        <taxon>Caldilineae</taxon>
        <taxon>Caldilineales</taxon>
        <taxon>Caldilineaceae</taxon>
        <taxon>Litorilinea</taxon>
    </lineage>
</organism>
<dbReference type="RefSeq" id="WP_141611191.1">
    <property type="nucleotide sequence ID" value="NZ_VIGC02000022.1"/>
</dbReference>
<keyword evidence="3" id="KW-0238">DNA-binding</keyword>
<evidence type="ECO:0000313" key="7">
    <source>
        <dbReference type="Proteomes" id="UP000317371"/>
    </source>
</evidence>
<dbReference type="SUPFAM" id="SSF47413">
    <property type="entry name" value="lambda repressor-like DNA-binding domains"/>
    <property type="match status" value="1"/>
</dbReference>
<keyword evidence="2" id="KW-0805">Transcription regulation</keyword>
<dbReference type="Gene3D" id="3.40.50.2300">
    <property type="match status" value="2"/>
</dbReference>
<dbReference type="PANTHER" id="PTHR30146:SF148">
    <property type="entry name" value="HTH-TYPE TRANSCRIPTIONAL REPRESSOR PURR-RELATED"/>
    <property type="match status" value="1"/>
</dbReference>
<reference evidence="6 7" key="1">
    <citation type="submission" date="2019-06" db="EMBL/GenBank/DDBJ databases">
        <title>Genome sequence of Litorilinea aerophila BAA-2444.</title>
        <authorList>
            <person name="Maclea K.S."/>
            <person name="Maurais E.G."/>
            <person name="Iannazzi L.C."/>
        </authorList>
    </citation>
    <scope>NUCLEOTIDE SEQUENCE [LARGE SCALE GENOMIC DNA]</scope>
    <source>
        <strain evidence="6 7">ATCC BAA-2444</strain>
    </source>
</reference>
<dbReference type="Gene3D" id="1.10.260.40">
    <property type="entry name" value="lambda repressor-like DNA-binding domains"/>
    <property type="match status" value="1"/>
</dbReference>
<evidence type="ECO:0000256" key="2">
    <source>
        <dbReference type="ARBA" id="ARBA00023015"/>
    </source>
</evidence>
<name>A0A540VCX2_9CHLR</name>
<dbReference type="SMART" id="SM00354">
    <property type="entry name" value="HTH_LACI"/>
    <property type="match status" value="1"/>
</dbReference>
<keyword evidence="4" id="KW-0804">Transcription</keyword>
<dbReference type="CDD" id="cd01392">
    <property type="entry name" value="HTH_LacI"/>
    <property type="match status" value="1"/>
</dbReference>
<dbReference type="AlphaFoldDB" id="A0A540VCX2"/>
<dbReference type="PANTHER" id="PTHR30146">
    <property type="entry name" value="LACI-RELATED TRANSCRIPTIONAL REPRESSOR"/>
    <property type="match status" value="1"/>
</dbReference>